<sequence length="55" mass="6332">MTANRLHEGVSSYLASPLIFLCPCVLNPFSTRTCFYIHSVYYLVTLYSFRNFCGD</sequence>
<evidence type="ECO:0000313" key="2">
    <source>
        <dbReference type="Proteomes" id="UP000324222"/>
    </source>
</evidence>
<organism evidence="1 2">
    <name type="scientific">Portunus trituberculatus</name>
    <name type="common">Swimming crab</name>
    <name type="synonym">Neptunus trituberculatus</name>
    <dbReference type="NCBI Taxonomy" id="210409"/>
    <lineage>
        <taxon>Eukaryota</taxon>
        <taxon>Metazoa</taxon>
        <taxon>Ecdysozoa</taxon>
        <taxon>Arthropoda</taxon>
        <taxon>Crustacea</taxon>
        <taxon>Multicrustacea</taxon>
        <taxon>Malacostraca</taxon>
        <taxon>Eumalacostraca</taxon>
        <taxon>Eucarida</taxon>
        <taxon>Decapoda</taxon>
        <taxon>Pleocyemata</taxon>
        <taxon>Brachyura</taxon>
        <taxon>Eubrachyura</taxon>
        <taxon>Portunoidea</taxon>
        <taxon>Portunidae</taxon>
        <taxon>Portuninae</taxon>
        <taxon>Portunus</taxon>
    </lineage>
</organism>
<comment type="caution">
    <text evidence="1">The sequence shown here is derived from an EMBL/GenBank/DDBJ whole genome shotgun (WGS) entry which is preliminary data.</text>
</comment>
<accession>A0A5B7D7J9</accession>
<keyword evidence="2" id="KW-1185">Reference proteome</keyword>
<name>A0A5B7D7J9_PORTR</name>
<dbReference type="EMBL" id="VSRR010000570">
    <property type="protein sequence ID" value="MPC17234.1"/>
    <property type="molecule type" value="Genomic_DNA"/>
</dbReference>
<gene>
    <name evidence="1" type="ORF">E2C01_010082</name>
</gene>
<evidence type="ECO:0000313" key="1">
    <source>
        <dbReference type="EMBL" id="MPC17234.1"/>
    </source>
</evidence>
<reference evidence="1 2" key="1">
    <citation type="submission" date="2019-05" db="EMBL/GenBank/DDBJ databases">
        <title>Another draft genome of Portunus trituberculatus and its Hox gene families provides insights of decapod evolution.</title>
        <authorList>
            <person name="Jeong J.-H."/>
            <person name="Song I."/>
            <person name="Kim S."/>
            <person name="Choi T."/>
            <person name="Kim D."/>
            <person name="Ryu S."/>
            <person name="Kim W."/>
        </authorList>
    </citation>
    <scope>NUCLEOTIDE SEQUENCE [LARGE SCALE GENOMIC DNA]</scope>
    <source>
        <tissue evidence="1">Muscle</tissue>
    </source>
</reference>
<dbReference type="AlphaFoldDB" id="A0A5B7D7J9"/>
<dbReference type="Proteomes" id="UP000324222">
    <property type="component" value="Unassembled WGS sequence"/>
</dbReference>
<proteinExistence type="predicted"/>
<protein>
    <submittedName>
        <fullName evidence="1">Uncharacterized protein</fullName>
    </submittedName>
</protein>